<dbReference type="Gene3D" id="2.40.30.10">
    <property type="entry name" value="Translation factors"/>
    <property type="match status" value="1"/>
</dbReference>
<evidence type="ECO:0000259" key="5">
    <source>
        <dbReference type="PROSITE" id="PS51384"/>
    </source>
</evidence>
<dbReference type="AlphaFoldDB" id="A0A9P4S6D9"/>
<sequence length="554" mass="60488">MTVHTDASLSVPWSRETLLEVRTGKVKKDVFDIKGLNSAIFKDPRKDPVRVTKLGCDGDQQAHKAHGGPDKALLLYCASLYDNWKEELPQCAEKFNIGGFGENLVVREANDRNLCIGDKIAIGDEVVIQVAQPRAPCAKLNHRFGHAGMSRLSQTLGRTGIYMRVLVEGEIKAGDTMELLERRNPTWTIHRVQQYLWTEMSNPSAMKELIQLESLSSETKKIFQKRLDKGKVEDQISRLLGGTEMAMKPWKDYKVTARTMETPRICALTLSALSSSPSPSPVQPGSHVRLHLPGKLVRAYSVVSGSTNAFTLGIALDAQSRGGSKYIHETVRVGTVISASTITASFPLAATADHHTIMAGGIGITTFIAAADFLHAHNRSWRLHYAVRSTADIPFRALLSKFGPNVRIYDRSAGERLDVFAVLAETGPNTHVYSCGPQRLMDAVAYAAKECGIRKEFVHFEAFGADVSGDLFTVKLRKSERTLTVDADKSLLAVLREAGFDVDSSCEAGSCGSCRVPVCGGRVEHRGDGLTEGEKEGGMLSCVSRGVGEVELDM</sequence>
<dbReference type="Pfam" id="PF00111">
    <property type="entry name" value="Fer2"/>
    <property type="match status" value="1"/>
</dbReference>
<dbReference type="GO" id="GO:0030151">
    <property type="term" value="F:molybdenum ion binding"/>
    <property type="evidence" value="ECO:0007669"/>
    <property type="project" value="InterPro"/>
</dbReference>
<accession>A0A9P4S6D9</accession>
<dbReference type="Pfam" id="PF03473">
    <property type="entry name" value="MOSC"/>
    <property type="match status" value="1"/>
</dbReference>
<proteinExistence type="predicted"/>
<keyword evidence="7" id="KW-1185">Reference proteome</keyword>
<dbReference type="InterPro" id="IPR012675">
    <property type="entry name" value="Beta-grasp_dom_sf"/>
</dbReference>
<dbReference type="InterPro" id="IPR006058">
    <property type="entry name" value="2Fe2S_fd_BS"/>
</dbReference>
<gene>
    <name evidence="6" type="ORF">M501DRAFT_940458</name>
</gene>
<keyword evidence="2" id="KW-0411">Iron-sulfur</keyword>
<evidence type="ECO:0000259" key="4">
    <source>
        <dbReference type="PROSITE" id="PS51340"/>
    </source>
</evidence>
<evidence type="ECO:0000256" key="1">
    <source>
        <dbReference type="ARBA" id="ARBA00022714"/>
    </source>
</evidence>
<dbReference type="SUPFAM" id="SSF54292">
    <property type="entry name" value="2Fe-2S ferredoxin-like"/>
    <property type="match status" value="1"/>
</dbReference>
<reference evidence="6" key="1">
    <citation type="journal article" date="2020" name="Stud. Mycol.">
        <title>101 Dothideomycetes genomes: a test case for predicting lifestyles and emergence of pathogens.</title>
        <authorList>
            <person name="Haridas S."/>
            <person name="Albert R."/>
            <person name="Binder M."/>
            <person name="Bloem J."/>
            <person name="Labutti K."/>
            <person name="Salamov A."/>
            <person name="Andreopoulos B."/>
            <person name="Baker S."/>
            <person name="Barry K."/>
            <person name="Bills G."/>
            <person name="Bluhm B."/>
            <person name="Cannon C."/>
            <person name="Castanera R."/>
            <person name="Culley D."/>
            <person name="Daum C."/>
            <person name="Ezra D."/>
            <person name="Gonzalez J."/>
            <person name="Henrissat B."/>
            <person name="Kuo A."/>
            <person name="Liang C."/>
            <person name="Lipzen A."/>
            <person name="Lutzoni F."/>
            <person name="Magnuson J."/>
            <person name="Mondo S."/>
            <person name="Nolan M."/>
            <person name="Ohm R."/>
            <person name="Pangilinan J."/>
            <person name="Park H.-J."/>
            <person name="Ramirez L."/>
            <person name="Alfaro M."/>
            <person name="Sun H."/>
            <person name="Tritt A."/>
            <person name="Yoshinaga Y."/>
            <person name="Zwiers L.-H."/>
            <person name="Turgeon B."/>
            <person name="Goodwin S."/>
            <person name="Spatafora J."/>
            <person name="Crous P."/>
            <person name="Grigoriev I."/>
        </authorList>
    </citation>
    <scope>NUCLEOTIDE SEQUENCE</scope>
    <source>
        <strain evidence="6">CBS 101060</strain>
    </source>
</reference>
<dbReference type="Proteomes" id="UP000799429">
    <property type="component" value="Unassembled WGS sequence"/>
</dbReference>
<dbReference type="PROSITE" id="PS00197">
    <property type="entry name" value="2FE2S_FER_1"/>
    <property type="match status" value="1"/>
</dbReference>
<dbReference type="InterPro" id="IPR001041">
    <property type="entry name" value="2Fe-2S_ferredoxin-type"/>
</dbReference>
<dbReference type="GO" id="GO:0051537">
    <property type="term" value="F:2 iron, 2 sulfur cluster binding"/>
    <property type="evidence" value="ECO:0007669"/>
    <property type="project" value="UniProtKB-KW"/>
</dbReference>
<comment type="caution">
    <text evidence="6">The sequence shown here is derived from an EMBL/GenBank/DDBJ whole genome shotgun (WGS) entry which is preliminary data.</text>
</comment>
<dbReference type="GO" id="GO:0030170">
    <property type="term" value="F:pyridoxal phosphate binding"/>
    <property type="evidence" value="ECO:0007669"/>
    <property type="project" value="InterPro"/>
</dbReference>
<dbReference type="InterPro" id="IPR011037">
    <property type="entry name" value="Pyrv_Knase-like_insert_dom_sf"/>
</dbReference>
<dbReference type="InterPro" id="IPR005163">
    <property type="entry name" value="Tri_helical_YiiM-like"/>
</dbReference>
<evidence type="ECO:0000313" key="6">
    <source>
        <dbReference type="EMBL" id="KAF2836030.1"/>
    </source>
</evidence>
<dbReference type="InterPro" id="IPR017927">
    <property type="entry name" value="FAD-bd_FR_type"/>
</dbReference>
<dbReference type="CDD" id="cd00207">
    <property type="entry name" value="fer2"/>
    <property type="match status" value="1"/>
</dbReference>
<dbReference type="Gene3D" id="3.40.50.80">
    <property type="entry name" value="Nucleotide-binding domain of ferredoxin-NADP reductase (FNR) module"/>
    <property type="match status" value="1"/>
</dbReference>
<protein>
    <submittedName>
        <fullName evidence="6">3-chlorobenzoate-3,4-dioxygenase reductase subunit</fullName>
    </submittedName>
</protein>
<feature type="domain" description="2Fe-2S ferredoxin-type" evidence="3">
    <location>
        <begin position="472"/>
        <end position="554"/>
    </location>
</feature>
<evidence type="ECO:0000259" key="3">
    <source>
        <dbReference type="PROSITE" id="PS51085"/>
    </source>
</evidence>
<dbReference type="InterPro" id="IPR005302">
    <property type="entry name" value="MoCF_Sase_C"/>
</dbReference>
<dbReference type="PANTHER" id="PTHR30212:SF2">
    <property type="entry name" value="PROTEIN YIIM"/>
    <property type="match status" value="1"/>
</dbReference>
<dbReference type="EMBL" id="MU006105">
    <property type="protein sequence ID" value="KAF2836030.1"/>
    <property type="molecule type" value="Genomic_DNA"/>
</dbReference>
<dbReference type="Gene3D" id="3.10.20.30">
    <property type="match status" value="1"/>
</dbReference>
<dbReference type="Pfam" id="PF03475">
    <property type="entry name" value="YiiM_3-alpha"/>
    <property type="match status" value="1"/>
</dbReference>
<dbReference type="InterPro" id="IPR052353">
    <property type="entry name" value="Benzoxazolinone_Detox_Enz"/>
</dbReference>
<evidence type="ECO:0000313" key="7">
    <source>
        <dbReference type="Proteomes" id="UP000799429"/>
    </source>
</evidence>
<dbReference type="GO" id="GO:0016491">
    <property type="term" value="F:oxidoreductase activity"/>
    <property type="evidence" value="ECO:0007669"/>
    <property type="project" value="InterPro"/>
</dbReference>
<organism evidence="6 7">
    <name type="scientific">Patellaria atrata CBS 101060</name>
    <dbReference type="NCBI Taxonomy" id="1346257"/>
    <lineage>
        <taxon>Eukaryota</taxon>
        <taxon>Fungi</taxon>
        <taxon>Dikarya</taxon>
        <taxon>Ascomycota</taxon>
        <taxon>Pezizomycotina</taxon>
        <taxon>Dothideomycetes</taxon>
        <taxon>Dothideomycetes incertae sedis</taxon>
        <taxon>Patellariales</taxon>
        <taxon>Patellariaceae</taxon>
        <taxon>Patellaria</taxon>
    </lineage>
</organism>
<dbReference type="Gene3D" id="2.40.33.20">
    <property type="entry name" value="PK beta-barrel domain-like"/>
    <property type="match status" value="1"/>
</dbReference>
<dbReference type="SUPFAM" id="SSF63380">
    <property type="entry name" value="Riboflavin synthase domain-like"/>
    <property type="match status" value="1"/>
</dbReference>
<evidence type="ECO:0000256" key="2">
    <source>
        <dbReference type="ARBA" id="ARBA00023014"/>
    </source>
</evidence>
<feature type="domain" description="FAD-binding FR-type" evidence="5">
    <location>
        <begin position="248"/>
        <end position="349"/>
    </location>
</feature>
<dbReference type="InterPro" id="IPR039261">
    <property type="entry name" value="FNR_nucleotide-bd"/>
</dbReference>
<dbReference type="PRINTS" id="PR00409">
    <property type="entry name" value="PHDIOXRDTASE"/>
</dbReference>
<dbReference type="OrthoDB" id="5390at2759"/>
<dbReference type="SUPFAM" id="SSF52343">
    <property type="entry name" value="Ferredoxin reductase-like, C-terminal NADP-linked domain"/>
    <property type="match status" value="1"/>
</dbReference>
<dbReference type="InterPro" id="IPR036010">
    <property type="entry name" value="2Fe-2S_ferredoxin-like_sf"/>
</dbReference>
<dbReference type="PROSITE" id="PS51085">
    <property type="entry name" value="2FE2S_FER_2"/>
    <property type="match status" value="1"/>
</dbReference>
<keyword evidence="1" id="KW-0408">Iron</keyword>
<dbReference type="PANTHER" id="PTHR30212">
    <property type="entry name" value="PROTEIN YIIM"/>
    <property type="match status" value="1"/>
</dbReference>
<dbReference type="CDD" id="cd06185">
    <property type="entry name" value="PDR_like"/>
    <property type="match status" value="1"/>
</dbReference>
<keyword evidence="1" id="KW-0001">2Fe-2S</keyword>
<dbReference type="SUPFAM" id="SSF50800">
    <property type="entry name" value="PK beta-barrel domain-like"/>
    <property type="match status" value="1"/>
</dbReference>
<dbReference type="PROSITE" id="PS51340">
    <property type="entry name" value="MOSC"/>
    <property type="match status" value="1"/>
</dbReference>
<keyword evidence="1" id="KW-0479">Metal-binding</keyword>
<name>A0A9P4S6D9_9PEZI</name>
<dbReference type="InterPro" id="IPR017938">
    <property type="entry name" value="Riboflavin_synthase-like_b-brl"/>
</dbReference>
<feature type="domain" description="MOSC" evidence="4">
    <location>
        <begin position="43"/>
        <end position="180"/>
    </location>
</feature>
<dbReference type="PROSITE" id="PS51384">
    <property type="entry name" value="FAD_FR"/>
    <property type="match status" value="1"/>
</dbReference>